<protein>
    <submittedName>
        <fullName evidence="10">Penicillin-insensitive murein endopeptidase</fullName>
        <ecNumber evidence="10">3.4.-.-</ecNumber>
    </submittedName>
</protein>
<keyword evidence="7" id="KW-0482">Metalloprotease</keyword>
<feature type="disulfide bond" evidence="8">
    <location>
        <begin position="212"/>
        <end position="260"/>
    </location>
</feature>
<dbReference type="GO" id="GO:0004252">
    <property type="term" value="F:serine-type endopeptidase activity"/>
    <property type="evidence" value="ECO:0007669"/>
    <property type="project" value="InterPro"/>
</dbReference>
<keyword evidence="6" id="KW-0862">Zinc</keyword>
<evidence type="ECO:0000256" key="2">
    <source>
        <dbReference type="ARBA" id="ARBA00022723"/>
    </source>
</evidence>
<evidence type="ECO:0000256" key="9">
    <source>
        <dbReference type="SAM" id="MobiDB-lite"/>
    </source>
</evidence>
<dbReference type="InterPro" id="IPR009045">
    <property type="entry name" value="Zn_M74/Hedgehog-like"/>
</dbReference>
<evidence type="ECO:0000256" key="3">
    <source>
        <dbReference type="ARBA" id="ARBA00022729"/>
    </source>
</evidence>
<feature type="disulfide bond" evidence="8">
    <location>
        <begin position="241"/>
        <end position="248"/>
    </location>
</feature>
<evidence type="ECO:0000256" key="6">
    <source>
        <dbReference type="ARBA" id="ARBA00022833"/>
    </source>
</evidence>
<evidence type="ECO:0000256" key="7">
    <source>
        <dbReference type="ARBA" id="ARBA00023049"/>
    </source>
</evidence>
<accession>A0AAU7XBJ7</accession>
<dbReference type="KEGG" id="mflg:ABS361_18680"/>
<dbReference type="RefSeq" id="WP_407049149.1">
    <property type="nucleotide sequence ID" value="NZ_CP158568.1"/>
</dbReference>
<name>A0AAU7XBJ7_9HYPH</name>
<dbReference type="GO" id="GO:0046872">
    <property type="term" value="F:metal ion binding"/>
    <property type="evidence" value="ECO:0007669"/>
    <property type="project" value="UniProtKB-KW"/>
</dbReference>
<dbReference type="PIRSF" id="PIRSF018455">
    <property type="entry name" value="MepA"/>
    <property type="match status" value="1"/>
</dbReference>
<dbReference type="SUPFAM" id="SSF55166">
    <property type="entry name" value="Hedgehog/DD-peptidase"/>
    <property type="match status" value="1"/>
</dbReference>
<gene>
    <name evidence="10" type="primary">mepA</name>
    <name evidence="10" type="ORF">ABS361_18680</name>
</gene>
<evidence type="ECO:0000256" key="8">
    <source>
        <dbReference type="PIRSR" id="PIRSR018455-2"/>
    </source>
</evidence>
<dbReference type="GO" id="GO:0006508">
    <property type="term" value="P:proteolysis"/>
    <property type="evidence" value="ECO:0007669"/>
    <property type="project" value="UniProtKB-KW"/>
</dbReference>
<dbReference type="EC" id="3.4.-.-" evidence="10"/>
<reference evidence="10" key="1">
    <citation type="submission" date="2024-06" db="EMBL/GenBank/DDBJ databases">
        <title>Methylostella associata gen. nov., sp. nov., a novel Ancalomicrobiaceae-affiliated facultatively methylotrophic bacteria that feed on methanotrophs of the genus Methylococcus.</title>
        <authorList>
            <person name="Saltykova V."/>
            <person name="Danilova O.V."/>
            <person name="Oshkin I.Y."/>
            <person name="Belova S.E."/>
            <person name="Pimenov N.V."/>
            <person name="Dedysh S.N."/>
        </authorList>
    </citation>
    <scope>NUCLEOTIDE SEQUENCE</scope>
    <source>
        <strain evidence="10">S20</strain>
    </source>
</reference>
<keyword evidence="1" id="KW-0645">Protease</keyword>
<dbReference type="GO" id="GO:0008237">
    <property type="term" value="F:metallopeptidase activity"/>
    <property type="evidence" value="ECO:0007669"/>
    <property type="project" value="UniProtKB-KW"/>
</dbReference>
<dbReference type="AlphaFoldDB" id="A0AAU7XBJ7"/>
<dbReference type="EMBL" id="CP158568">
    <property type="protein sequence ID" value="XBY44053.1"/>
    <property type="molecule type" value="Genomic_DNA"/>
</dbReference>
<feature type="region of interest" description="Disordered" evidence="9">
    <location>
        <begin position="270"/>
        <end position="289"/>
    </location>
</feature>
<proteinExistence type="predicted"/>
<dbReference type="Gene3D" id="3.30.1380.10">
    <property type="match status" value="1"/>
</dbReference>
<keyword evidence="2" id="KW-0479">Metal-binding</keyword>
<keyword evidence="3" id="KW-0732">Signal</keyword>
<evidence type="ECO:0000313" key="10">
    <source>
        <dbReference type="EMBL" id="XBY44053.1"/>
    </source>
</evidence>
<dbReference type="Pfam" id="PF03411">
    <property type="entry name" value="Peptidase_M74"/>
    <property type="match status" value="1"/>
</dbReference>
<sequence length="301" mass="32005">MAVALVGGLVTAAWSGAVRAQSTEEQGRGEIAAARAALPADAAKVLFGSAAAPAPLAARSIGSFARGCLAGAVALPVDGPAWQVMRLSRNRNWGHPALIGFLEQFAVRAKALGWNGLMVGDMSQPRGGPMLTGHASHQIGLDADIWFMAMPVRSLSPQERETVSAVSMLKEGVREVDPKRFTPLHLALVRAAATDPKVGRIFVHPAIKKAMCDGAGADRDWLAKVRPWYGHHYHFHVRLACPAGLHDCKDQDPPPKGDGCGADLAWWLGPEPWKPEPPQPPKPPLKLADLPPACSEVLVAK</sequence>
<feature type="disulfide bond" evidence="8">
    <location>
        <begin position="68"/>
        <end position="294"/>
    </location>
</feature>
<dbReference type="GO" id="GO:0030288">
    <property type="term" value="C:outer membrane-bounded periplasmic space"/>
    <property type="evidence" value="ECO:0007669"/>
    <property type="project" value="InterPro"/>
</dbReference>
<feature type="compositionally biased region" description="Pro residues" evidence="9">
    <location>
        <begin position="275"/>
        <end position="284"/>
    </location>
</feature>
<keyword evidence="4" id="KW-0574">Periplasm</keyword>
<dbReference type="InterPro" id="IPR005073">
    <property type="entry name" value="Peptidase_M74"/>
</dbReference>
<evidence type="ECO:0000256" key="4">
    <source>
        <dbReference type="ARBA" id="ARBA00022764"/>
    </source>
</evidence>
<organism evidence="10">
    <name type="scientific">Methyloraptor flagellatus</name>
    <dbReference type="NCBI Taxonomy" id="3162530"/>
    <lineage>
        <taxon>Bacteria</taxon>
        <taxon>Pseudomonadati</taxon>
        <taxon>Pseudomonadota</taxon>
        <taxon>Alphaproteobacteria</taxon>
        <taxon>Hyphomicrobiales</taxon>
        <taxon>Ancalomicrobiaceae</taxon>
        <taxon>Methyloraptor</taxon>
    </lineage>
</organism>
<evidence type="ECO:0000256" key="1">
    <source>
        <dbReference type="ARBA" id="ARBA00022670"/>
    </source>
</evidence>
<evidence type="ECO:0000256" key="5">
    <source>
        <dbReference type="ARBA" id="ARBA00022801"/>
    </source>
</evidence>
<keyword evidence="5 10" id="KW-0378">Hydrolase</keyword>
<keyword evidence="8" id="KW-1015">Disulfide bond</keyword>
<dbReference type="NCBIfam" id="NF006947">
    <property type="entry name" value="PRK09429.1"/>
    <property type="match status" value="1"/>
</dbReference>